<dbReference type="Proteomes" id="UP001156398">
    <property type="component" value="Unassembled WGS sequence"/>
</dbReference>
<feature type="region of interest" description="Disordered" evidence="1">
    <location>
        <begin position="395"/>
        <end position="618"/>
    </location>
</feature>
<evidence type="ECO:0000256" key="1">
    <source>
        <dbReference type="SAM" id="MobiDB-lite"/>
    </source>
</evidence>
<feature type="compositionally biased region" description="Basic and acidic residues" evidence="1">
    <location>
        <begin position="536"/>
        <end position="605"/>
    </location>
</feature>
<name>A0ABT6W455_9ACTN</name>
<comment type="caution">
    <text evidence="2">The sequence shown here is derived from an EMBL/GenBank/DDBJ whole genome shotgun (WGS) entry which is preliminary data.</text>
</comment>
<reference evidence="2 3" key="1">
    <citation type="submission" date="2023-05" db="EMBL/GenBank/DDBJ databases">
        <title>Streptantibioticus silvisoli sp. nov., acidotolerant actinomycetes 1 from pine litter.</title>
        <authorList>
            <person name="Swiecimska M."/>
            <person name="Golinska P."/>
            <person name="Sangal V."/>
            <person name="Wachnowicz B."/>
            <person name="Goodfellow M."/>
        </authorList>
    </citation>
    <scope>NUCLEOTIDE SEQUENCE [LARGE SCALE GENOMIC DNA]</scope>
    <source>
        <strain evidence="2 3">SL54</strain>
    </source>
</reference>
<evidence type="ECO:0000313" key="2">
    <source>
        <dbReference type="EMBL" id="MDI5965542.1"/>
    </source>
</evidence>
<organism evidence="2 3">
    <name type="scientific">Streptantibioticus silvisoli</name>
    <dbReference type="NCBI Taxonomy" id="2705255"/>
    <lineage>
        <taxon>Bacteria</taxon>
        <taxon>Bacillati</taxon>
        <taxon>Actinomycetota</taxon>
        <taxon>Actinomycetes</taxon>
        <taxon>Kitasatosporales</taxon>
        <taxon>Streptomycetaceae</taxon>
        <taxon>Streptantibioticus</taxon>
    </lineage>
</organism>
<proteinExistence type="predicted"/>
<dbReference type="InterPro" id="IPR049762">
    <property type="entry name" value="PoNe_dom"/>
</dbReference>
<dbReference type="CDD" id="cd20739">
    <property type="entry name" value="PoNe_DUF637"/>
    <property type="match status" value="1"/>
</dbReference>
<sequence length="852" mass="90210">MIDPDAIPQFTGNVDQLEADIADLKGDGTAVEKTGTDTNAAFQGLSAYYQAPEAEQLFATTKPVATAGTTFRSDLTRVTGALSSYATEIRPIAAKLADLKDQAHTFVKSVSGDKDWQYDGGKVDRDNQLRTEVDAAVAAFWDAERRCANAIEAVFGGTRFTANDGSNKSTMYGYTAKQLDGAKGLPWGDPVEQKYHWYDIGHWTWSFIKGFVVDGLWGTIKGIGGLVGFEGWNTLVNSWKGLGELGIGLASYQFLPPLGPGEKDLPGWLRDSRRTTVAAGKAMIGWDEWSKDPARAAGGVVFNVLTVVAGGGEADGVEAAGDAGKASAAARAMGALSKAGRFVDPMTYVGKGAGFAFGNLAKIPKVSIALDGLSKAKAVTVTRLGDHLTNLRTHLSGGDPHLPAGEPSGTLVAGPDGTIHLPDGSRLTPDGHYHLPDGTTATVPSDELAHGIHLPTSDPAHELVGAHAGPGGLTHTAGGADDHTSRGELGTHPSGHASATGDRGGASVTHIGDGGPGHGGTGGMGGHGGGGGDDTPPPHEGADGTHRSGDDDLHHALGKGPEARTAEERKVVMDHQVHRANTDPKYFREHYKSNGNRKDLEHTDPETGTTPPQLMKPGGGRTWISVHDAPEPLPPKFHDDRPVVGFRDDLSGHAAHTLDRAAHSRHEAIVKDKAAETKLGDAKKAYEAHPTPAHHQAFQDAKTEHTPLHRDMAKLSENYGEAIAKHHVIPGHYEGAVQETLHGPANGNDQFDQVWRTKDGHYVVVEAKSSLTTKLGARNLADGVRVSQGTRPYFDDILKQMQDRGEDHPSEAALAKNLKAALAQGKVEYILVKGNENAGRYAGYSMWKFDID</sequence>
<accession>A0ABT6W455</accession>
<protein>
    <recommendedName>
        <fullName evidence="4">Tox-REase-7 domain-containing protein</fullName>
    </recommendedName>
</protein>
<evidence type="ECO:0000313" key="3">
    <source>
        <dbReference type="Proteomes" id="UP001156398"/>
    </source>
</evidence>
<dbReference type="RefSeq" id="WP_271322046.1">
    <property type="nucleotide sequence ID" value="NZ_JAAGKO020000037.1"/>
</dbReference>
<dbReference type="EMBL" id="JAAGKO020000037">
    <property type="protein sequence ID" value="MDI5965542.1"/>
    <property type="molecule type" value="Genomic_DNA"/>
</dbReference>
<gene>
    <name evidence="2" type="ORF">POF43_022920</name>
</gene>
<keyword evidence="3" id="KW-1185">Reference proteome</keyword>
<feature type="compositionally biased region" description="Gly residues" evidence="1">
    <location>
        <begin position="512"/>
        <end position="533"/>
    </location>
</feature>
<evidence type="ECO:0008006" key="4">
    <source>
        <dbReference type="Google" id="ProtNLM"/>
    </source>
</evidence>